<keyword evidence="2" id="KW-1185">Reference proteome</keyword>
<evidence type="ECO:0000313" key="1">
    <source>
        <dbReference type="EMBL" id="EHQ07926.1"/>
    </source>
</evidence>
<reference evidence="1 2" key="1">
    <citation type="submission" date="2011-10" db="EMBL/GenBank/DDBJ databases">
        <title>The Improved High-Quality Draft genome of Leptonema illini DSM 21528.</title>
        <authorList>
            <consortium name="US DOE Joint Genome Institute (JGI-PGF)"/>
            <person name="Lucas S."/>
            <person name="Copeland A."/>
            <person name="Lapidus A."/>
            <person name="Glavina del Rio T."/>
            <person name="Dalin E."/>
            <person name="Tice H."/>
            <person name="Bruce D."/>
            <person name="Goodwin L."/>
            <person name="Pitluck S."/>
            <person name="Peters L."/>
            <person name="Mikhailova N."/>
            <person name="Held B."/>
            <person name="Kyrpides N."/>
            <person name="Mavromatis K."/>
            <person name="Ivanova N."/>
            <person name="Markowitz V."/>
            <person name="Cheng J.-F."/>
            <person name="Hugenholtz P."/>
            <person name="Woyke T."/>
            <person name="Wu D."/>
            <person name="Gronow S."/>
            <person name="Wellnitz S."/>
            <person name="Brambilla E.-M."/>
            <person name="Klenk H.-P."/>
            <person name="Eisen J.A."/>
        </authorList>
    </citation>
    <scope>NUCLEOTIDE SEQUENCE [LARGE SCALE GENOMIC DNA]</scope>
    <source>
        <strain evidence="1 2">DSM 21528</strain>
    </source>
</reference>
<dbReference type="AlphaFoldDB" id="H2CGK9"/>
<protein>
    <submittedName>
        <fullName evidence="1">Uncharacterized protein</fullName>
    </submittedName>
</protein>
<dbReference type="HOGENOM" id="CLU_2257546_0_0_12"/>
<proteinExistence type="predicted"/>
<organism evidence="1 2">
    <name type="scientific">Leptonema illini DSM 21528</name>
    <dbReference type="NCBI Taxonomy" id="929563"/>
    <lineage>
        <taxon>Bacteria</taxon>
        <taxon>Pseudomonadati</taxon>
        <taxon>Spirochaetota</taxon>
        <taxon>Spirochaetia</taxon>
        <taxon>Leptospirales</taxon>
        <taxon>Leptospiraceae</taxon>
        <taxon>Leptonema</taxon>
    </lineage>
</organism>
<accession>H2CGK9</accession>
<sequence length="113" mass="13148">MGLFDFGKKEEIVDRYAGKPLLKIVDSFVLKSINELDPSQEALLVEMTPKLQQTFSKNGTWEEVIIQELQLPDNIKDIINAMRQNNQKIAREKNLELTPMQFVQMFVDTNFKM</sequence>
<dbReference type="RefSeq" id="WP_002774173.1">
    <property type="nucleotide sequence ID" value="NZ_JH597773.1"/>
</dbReference>
<dbReference type="Proteomes" id="UP000005737">
    <property type="component" value="Unassembled WGS sequence"/>
</dbReference>
<dbReference type="EMBL" id="JH597773">
    <property type="protein sequence ID" value="EHQ07926.1"/>
    <property type="molecule type" value="Genomic_DNA"/>
</dbReference>
<gene>
    <name evidence="1" type="ORF">Lepil_3266</name>
</gene>
<evidence type="ECO:0000313" key="2">
    <source>
        <dbReference type="Proteomes" id="UP000005737"/>
    </source>
</evidence>
<name>H2CGK9_9LEPT</name>
<dbReference type="STRING" id="183.GCA_002009735_00374"/>